<feature type="compositionally biased region" description="Basic and acidic residues" evidence="1">
    <location>
        <begin position="722"/>
        <end position="757"/>
    </location>
</feature>
<name>A0A9N8HN69_9STRA</name>
<feature type="region of interest" description="Disordered" evidence="1">
    <location>
        <begin position="353"/>
        <end position="430"/>
    </location>
</feature>
<organism evidence="3 4">
    <name type="scientific">Seminavis robusta</name>
    <dbReference type="NCBI Taxonomy" id="568900"/>
    <lineage>
        <taxon>Eukaryota</taxon>
        <taxon>Sar</taxon>
        <taxon>Stramenopiles</taxon>
        <taxon>Ochrophyta</taxon>
        <taxon>Bacillariophyta</taxon>
        <taxon>Bacillariophyceae</taxon>
        <taxon>Bacillariophycidae</taxon>
        <taxon>Naviculales</taxon>
        <taxon>Naviculaceae</taxon>
        <taxon>Seminavis</taxon>
    </lineage>
</organism>
<feature type="region of interest" description="Disordered" evidence="1">
    <location>
        <begin position="713"/>
        <end position="817"/>
    </location>
</feature>
<dbReference type="InterPro" id="IPR021933">
    <property type="entry name" value="SERRATE/Ars2_N"/>
</dbReference>
<feature type="compositionally biased region" description="Low complexity" evidence="1">
    <location>
        <begin position="85"/>
        <end position="104"/>
    </location>
</feature>
<feature type="compositionally biased region" description="Low complexity" evidence="1">
    <location>
        <begin position="148"/>
        <end position="159"/>
    </location>
</feature>
<feature type="domain" description="C2H2-type" evidence="2">
    <location>
        <begin position="640"/>
        <end position="663"/>
    </location>
</feature>
<sequence length="817" mass="93124">MSTTVDEFGRVIPANAPLSSSRERGAPRRERSQSPPARYNSGGRGRGRSRSNKYHRSSSDRDHDRHHHRRDSREDRREWRKRPRSPSSGPSQHSDHGSSSTSRASSRHRHPSFRYVQEHMVCEYVWKTKNKDKDDNNNNKKGEEDNDNNSNSNNNNNTTEEGKESYDEYRKRYCLNYVRSFFNTHMDDAWFRNRYSPLGRKRAVQAERGRAKQEAQVFCSQVESSVQEETAEERCSFVKNARLGGGVKKLNSEPPMPKSHNISLANPENILHITDIPPHVTDEQLTLALMDHCMIPADDQAQGSPVDASEGGFKLVSASVSADKNPKQPLWRDAYFICSATVKQDIVTHLAKAEADQDSNPTEKNSESNNNNNNTTTKSEEAAVVVPRKRDDKDDKARSTLPLDVECSDPYGRLEVDADGKGGAPDDGIAVPPRKSTVWVHSQYKAPPVLVLSAAVSSKERFGRDKEAAIMMARALDVAKDIPSEHRLDEVLDRLFGENRNAEDDPTLAEDTLDVTIAYLRRVHLFSFYNGCTFAANLADVLSGRHPAGSVHLRLHNAEEILAEDTPVLNAPKDLLVSRLDDSIAKALEETNEWIQSGGGTIVNERVDEEAAELEQAEEEYLDKWLENHAIIDDDGRARCSFHFCHKLFKDKNFLRKHLQKKHKEFLRAEQAQLHDEYMMRAWDEEDQRPVPSVLVDCGAIFDLVPSAVVGAEPTAVDPEPEMWRKEEERRKREDEMQKEREERQRQRAEAEKERRNQPQQSSPPGVDERRNSNFKKPEKNFVDVDDMKEEKVEMSFDNVDVPVQPPKKKKKKKKLL</sequence>
<dbReference type="GO" id="GO:0031053">
    <property type="term" value="P:primary miRNA processing"/>
    <property type="evidence" value="ECO:0007669"/>
    <property type="project" value="TreeGrafter"/>
</dbReference>
<feature type="compositionally biased region" description="Basic and acidic residues" evidence="1">
    <location>
        <begin position="767"/>
        <end position="783"/>
    </location>
</feature>
<dbReference type="EMBL" id="CAICTM010001057">
    <property type="protein sequence ID" value="CAB9519926.1"/>
    <property type="molecule type" value="Genomic_DNA"/>
</dbReference>
<feature type="compositionally biased region" description="Basic residues" evidence="1">
    <location>
        <begin position="807"/>
        <end position="817"/>
    </location>
</feature>
<feature type="compositionally biased region" description="Basic and acidic residues" evidence="1">
    <location>
        <begin position="130"/>
        <end position="143"/>
    </location>
</feature>
<feature type="compositionally biased region" description="Basic and acidic residues" evidence="1">
    <location>
        <begin position="388"/>
        <end position="398"/>
    </location>
</feature>
<gene>
    <name evidence="3" type="ORF">SEMRO_1059_G236470.1</name>
</gene>
<evidence type="ECO:0000313" key="3">
    <source>
        <dbReference type="EMBL" id="CAB9519926.1"/>
    </source>
</evidence>
<dbReference type="OrthoDB" id="342064at2759"/>
<feature type="region of interest" description="Disordered" evidence="1">
    <location>
        <begin position="130"/>
        <end position="165"/>
    </location>
</feature>
<dbReference type="PROSITE" id="PS00028">
    <property type="entry name" value="ZINC_FINGER_C2H2_1"/>
    <property type="match status" value="1"/>
</dbReference>
<accession>A0A9N8HN69</accession>
<dbReference type="InterPro" id="IPR039727">
    <property type="entry name" value="SE/Ars2"/>
</dbReference>
<dbReference type="InterPro" id="IPR013087">
    <property type="entry name" value="Znf_C2H2_type"/>
</dbReference>
<dbReference type="AlphaFoldDB" id="A0A9N8HN69"/>
<dbReference type="Proteomes" id="UP001153069">
    <property type="component" value="Unassembled WGS sequence"/>
</dbReference>
<protein>
    <submittedName>
        <fullName evidence="3">Serrate RNA effector molecule homolog</fullName>
    </submittedName>
</protein>
<keyword evidence="4" id="KW-1185">Reference proteome</keyword>
<feature type="compositionally biased region" description="Low complexity" evidence="1">
    <location>
        <begin position="359"/>
        <end position="377"/>
    </location>
</feature>
<dbReference type="Pfam" id="PF12066">
    <property type="entry name" value="SERRATE_Ars2_N"/>
    <property type="match status" value="1"/>
</dbReference>
<proteinExistence type="predicted"/>
<feature type="compositionally biased region" description="Basic residues" evidence="1">
    <location>
        <begin position="45"/>
        <end position="56"/>
    </location>
</feature>
<evidence type="ECO:0000259" key="2">
    <source>
        <dbReference type="PROSITE" id="PS00028"/>
    </source>
</evidence>
<reference evidence="3" key="1">
    <citation type="submission" date="2020-06" db="EMBL/GenBank/DDBJ databases">
        <authorList>
            <consortium name="Plant Systems Biology data submission"/>
        </authorList>
    </citation>
    <scope>NUCLEOTIDE SEQUENCE</scope>
    <source>
        <strain evidence="3">D6</strain>
    </source>
</reference>
<evidence type="ECO:0000256" key="1">
    <source>
        <dbReference type="SAM" id="MobiDB-lite"/>
    </source>
</evidence>
<feature type="region of interest" description="Disordered" evidence="1">
    <location>
        <begin position="1"/>
        <end position="114"/>
    </location>
</feature>
<dbReference type="GO" id="GO:0016604">
    <property type="term" value="C:nuclear body"/>
    <property type="evidence" value="ECO:0007669"/>
    <property type="project" value="TreeGrafter"/>
</dbReference>
<evidence type="ECO:0000313" key="4">
    <source>
        <dbReference type="Proteomes" id="UP001153069"/>
    </source>
</evidence>
<dbReference type="PANTHER" id="PTHR13165">
    <property type="entry name" value="ARSENITE-RESISTANCE PROTEIN 2"/>
    <property type="match status" value="1"/>
</dbReference>
<feature type="compositionally biased region" description="Basic and acidic residues" evidence="1">
    <location>
        <begin position="21"/>
        <end position="32"/>
    </location>
</feature>
<comment type="caution">
    <text evidence="3">The sequence shown here is derived from an EMBL/GenBank/DDBJ whole genome shotgun (WGS) entry which is preliminary data.</text>
</comment>
<dbReference type="PANTHER" id="PTHR13165:SF0">
    <property type="entry name" value="SERRATE RNA EFFECTOR MOLECULE HOMOLOG"/>
    <property type="match status" value="1"/>
</dbReference>